<protein>
    <submittedName>
        <fullName evidence="1">Uncharacterized protein</fullName>
    </submittedName>
</protein>
<evidence type="ECO:0000313" key="2">
    <source>
        <dbReference type="Proteomes" id="UP001642464"/>
    </source>
</evidence>
<name>A0ABP0KWR6_9DINO</name>
<evidence type="ECO:0000313" key="1">
    <source>
        <dbReference type="EMBL" id="CAK9030693.1"/>
    </source>
</evidence>
<comment type="caution">
    <text evidence="1">The sequence shown here is derived from an EMBL/GenBank/DDBJ whole genome shotgun (WGS) entry which is preliminary data.</text>
</comment>
<gene>
    <name evidence="1" type="ORF">SCF082_LOCUS19313</name>
</gene>
<organism evidence="1 2">
    <name type="scientific">Durusdinium trenchii</name>
    <dbReference type="NCBI Taxonomy" id="1381693"/>
    <lineage>
        <taxon>Eukaryota</taxon>
        <taxon>Sar</taxon>
        <taxon>Alveolata</taxon>
        <taxon>Dinophyceae</taxon>
        <taxon>Suessiales</taxon>
        <taxon>Symbiodiniaceae</taxon>
        <taxon>Durusdinium</taxon>
    </lineage>
</organism>
<proteinExistence type="predicted"/>
<reference evidence="1 2" key="1">
    <citation type="submission" date="2024-02" db="EMBL/GenBank/DDBJ databases">
        <authorList>
            <person name="Chen Y."/>
            <person name="Shah S."/>
            <person name="Dougan E. K."/>
            <person name="Thang M."/>
            <person name="Chan C."/>
        </authorList>
    </citation>
    <scope>NUCLEOTIDE SEQUENCE [LARGE SCALE GENOMIC DNA]</scope>
</reference>
<keyword evidence="2" id="KW-1185">Reference proteome</keyword>
<sequence length="61" mass="6337">ESLTSDRVAAAEKNTVSVPEVSASASAGTDAVPPVTDDADDGEQAEEEAMEVDEVDERDID</sequence>
<feature type="non-terminal residue" evidence="1">
    <location>
        <position position="1"/>
    </location>
</feature>
<dbReference type="Proteomes" id="UP001642464">
    <property type="component" value="Unassembled WGS sequence"/>
</dbReference>
<dbReference type="EMBL" id="CAXAMM010013181">
    <property type="protein sequence ID" value="CAK9030693.1"/>
    <property type="molecule type" value="Genomic_DNA"/>
</dbReference>
<accession>A0ABP0KWR6</accession>